<evidence type="ECO:0000313" key="3">
    <source>
        <dbReference type="Proteomes" id="UP000467132"/>
    </source>
</evidence>
<evidence type="ECO:0000259" key="1">
    <source>
        <dbReference type="Pfam" id="PF14751"/>
    </source>
</evidence>
<protein>
    <submittedName>
        <fullName evidence="2">DUF4474 domain-containing protein</fullName>
    </submittedName>
</protein>
<accession>A0A845QW11</accession>
<keyword evidence="3" id="KW-1185">Reference proteome</keyword>
<sequence>MIIVYKKYKEYSKNLFEKYKTPLDKEKIDEIIDISGYSYDERQDIFFSNIDAWQRKMGYCRLYDEAAAPLGMIIDCEPIYFEYDNKRWLIEFWKGQYDLCTGAEIGIYYTTGPDLDIPDFFNGTFYNAVKDEDFLEISFVLKRNNRTILKRKSRHWWLTGFRVGEFSEPEELTMDIKIVFKNRDMTNSFIKGLRNANYSYTEIVQRGNIIRLKFDKPHVEQPYTRNEKTDKIIQFKNKELCDKYELLTEAYDTFPEKLEILYKKSPDLYKEVLNIGRPKKLIEIYKELQKYIDSKEED</sequence>
<comment type="caution">
    <text evidence="2">The sequence shown here is derived from an EMBL/GenBank/DDBJ whole genome shotgun (WGS) entry which is preliminary data.</text>
</comment>
<feature type="domain" description="DUF4474" evidence="1">
    <location>
        <begin position="28"/>
        <end position="269"/>
    </location>
</feature>
<reference evidence="2 3" key="1">
    <citation type="submission" date="2018-08" db="EMBL/GenBank/DDBJ databases">
        <title>Murine metabolic-syndrome-specific gut microbial biobank.</title>
        <authorList>
            <person name="Liu C."/>
        </authorList>
    </citation>
    <scope>NUCLEOTIDE SEQUENCE [LARGE SCALE GENOMIC DNA]</scope>
    <source>
        <strain evidence="2 3">583</strain>
    </source>
</reference>
<gene>
    <name evidence="2" type="ORF">D3Z33_03790</name>
</gene>
<dbReference type="OrthoDB" id="1863351at2"/>
<dbReference type="Proteomes" id="UP000467132">
    <property type="component" value="Unassembled WGS sequence"/>
</dbReference>
<proteinExistence type="predicted"/>
<dbReference type="InterPro" id="IPR029322">
    <property type="entry name" value="DUF4474"/>
</dbReference>
<name>A0A845QW11_9CLOT</name>
<dbReference type="Pfam" id="PF14751">
    <property type="entry name" value="DUF4474"/>
    <property type="match status" value="1"/>
</dbReference>
<organism evidence="2 3">
    <name type="scientific">Senegalia massiliensis</name>
    <dbReference type="NCBI Taxonomy" id="1720316"/>
    <lineage>
        <taxon>Bacteria</taxon>
        <taxon>Bacillati</taxon>
        <taxon>Bacillota</taxon>
        <taxon>Clostridia</taxon>
        <taxon>Eubacteriales</taxon>
        <taxon>Clostridiaceae</taxon>
        <taxon>Senegalia</taxon>
    </lineage>
</organism>
<dbReference type="AlphaFoldDB" id="A0A845QW11"/>
<dbReference type="EMBL" id="QXXA01000004">
    <property type="protein sequence ID" value="NBI05979.1"/>
    <property type="molecule type" value="Genomic_DNA"/>
</dbReference>
<evidence type="ECO:0000313" key="2">
    <source>
        <dbReference type="EMBL" id="NBI05979.1"/>
    </source>
</evidence>